<feature type="transmembrane region" description="Helical" evidence="7">
    <location>
        <begin position="410"/>
        <end position="429"/>
    </location>
</feature>
<dbReference type="AlphaFoldDB" id="A0A842HSU5"/>
<proteinExistence type="predicted"/>
<feature type="transmembrane region" description="Helical" evidence="7">
    <location>
        <begin position="86"/>
        <end position="105"/>
    </location>
</feature>
<accession>A0A842HSU5</accession>
<evidence type="ECO:0000313" key="10">
    <source>
        <dbReference type="Proteomes" id="UP000545386"/>
    </source>
</evidence>
<keyword evidence="6 7" id="KW-0472">Membrane</keyword>
<feature type="transmembrane region" description="Helical" evidence="7">
    <location>
        <begin position="273"/>
        <end position="298"/>
    </location>
</feature>
<dbReference type="PANTHER" id="PTHR42718">
    <property type="entry name" value="MAJOR FACILITATOR SUPERFAMILY MULTIDRUG TRANSPORTER MFSC"/>
    <property type="match status" value="1"/>
</dbReference>
<keyword evidence="2" id="KW-0813">Transport</keyword>
<dbReference type="PROSITE" id="PS50850">
    <property type="entry name" value="MFS"/>
    <property type="match status" value="1"/>
</dbReference>
<dbReference type="GO" id="GO:0022857">
    <property type="term" value="F:transmembrane transporter activity"/>
    <property type="evidence" value="ECO:0007669"/>
    <property type="project" value="InterPro"/>
</dbReference>
<dbReference type="Pfam" id="PF07690">
    <property type="entry name" value="MFS_1"/>
    <property type="match status" value="2"/>
</dbReference>
<keyword evidence="10" id="KW-1185">Reference proteome</keyword>
<keyword evidence="4 7" id="KW-0812">Transmembrane</keyword>
<feature type="transmembrane region" description="Helical" evidence="7">
    <location>
        <begin position="441"/>
        <end position="463"/>
    </location>
</feature>
<feature type="transmembrane region" description="Helical" evidence="7">
    <location>
        <begin position="58"/>
        <end position="77"/>
    </location>
</feature>
<dbReference type="NCBIfam" id="TIGR00711">
    <property type="entry name" value="efflux_EmrB"/>
    <property type="match status" value="1"/>
</dbReference>
<organism evidence="9 10">
    <name type="scientific">Pusillimonas minor</name>
    <dbReference type="NCBI Taxonomy" id="2697024"/>
    <lineage>
        <taxon>Bacteria</taxon>
        <taxon>Pseudomonadati</taxon>
        <taxon>Pseudomonadota</taxon>
        <taxon>Betaproteobacteria</taxon>
        <taxon>Burkholderiales</taxon>
        <taxon>Alcaligenaceae</taxon>
        <taxon>Pusillimonas</taxon>
    </lineage>
</organism>
<evidence type="ECO:0000256" key="5">
    <source>
        <dbReference type="ARBA" id="ARBA00022989"/>
    </source>
</evidence>
<dbReference type="InterPro" id="IPR036259">
    <property type="entry name" value="MFS_trans_sf"/>
</dbReference>
<name>A0A842HSU5_9BURK</name>
<dbReference type="InterPro" id="IPR004638">
    <property type="entry name" value="EmrB-like"/>
</dbReference>
<dbReference type="InterPro" id="IPR011701">
    <property type="entry name" value="MFS"/>
</dbReference>
<comment type="caution">
    <text evidence="9">The sequence shown here is derived from an EMBL/GenBank/DDBJ whole genome shotgun (WGS) entry which is preliminary data.</text>
</comment>
<dbReference type="Gene3D" id="1.20.1250.20">
    <property type="entry name" value="MFS general substrate transporter like domains"/>
    <property type="match status" value="1"/>
</dbReference>
<evidence type="ECO:0000256" key="1">
    <source>
        <dbReference type="ARBA" id="ARBA00004651"/>
    </source>
</evidence>
<dbReference type="Proteomes" id="UP000545386">
    <property type="component" value="Unassembled WGS sequence"/>
</dbReference>
<evidence type="ECO:0000256" key="3">
    <source>
        <dbReference type="ARBA" id="ARBA00022475"/>
    </source>
</evidence>
<sequence>MSSTPSPHLSNRERAAIRMIPFIVGCALFMQMLDATVVATAIPAMAAALDTTPVKMNVAITSYLLALAVFVPISGWAGERFGARKVFIVAIVLFSAASVACALSQNLPQLVIARLFQGLAGAMMVPVGRIIMLQRTPKEDLLKAMSFLAMPALLGPIIGPPLGGFLVTYASWHWIFLINVPVGALGIYLIMKYIRPDLPAHARRLDWLGFMLSGIALATLVWGFESIGNADATRLQTLGLISIGASCGLLYVWHARHHPHPILDLSLLRIPSFAISVLGGNLCRFTVGATPFLLAILLQVAFDMSAFAAGLISFTGAAGALLMKFIATRVIETFGYKRVLTINALISGGFTAACAFFEASTPFWVMVAILAVGGVFRSLQFTAVNTLTYAQLTSAQMSKASTFAAMAQQLGISLGVGCAALIMNISMNARGAATLAQDDVAWAFAAIGAITALSFFSFIRLPANAAEQLHQKKRP</sequence>
<evidence type="ECO:0000256" key="7">
    <source>
        <dbReference type="SAM" id="Phobius"/>
    </source>
</evidence>
<comment type="subcellular location">
    <subcellularLocation>
        <location evidence="1">Cell membrane</location>
        <topology evidence="1">Multi-pass membrane protein</topology>
    </subcellularLocation>
</comment>
<reference evidence="9 10" key="1">
    <citation type="submission" date="2020-08" db="EMBL/GenBank/DDBJ databases">
        <title>Paraeoetvoesia sp. YC-7-48 draft genome sequence.</title>
        <authorList>
            <person name="Yao L."/>
        </authorList>
    </citation>
    <scope>NUCLEOTIDE SEQUENCE [LARGE SCALE GENOMIC DNA]</scope>
    <source>
        <strain evidence="10">YC-7-48</strain>
    </source>
</reference>
<feature type="transmembrane region" description="Helical" evidence="7">
    <location>
        <begin position="339"/>
        <end position="357"/>
    </location>
</feature>
<protein>
    <submittedName>
        <fullName evidence="9">DHA2 family efflux MFS transporter permease subunit</fullName>
    </submittedName>
</protein>
<dbReference type="GO" id="GO:0005886">
    <property type="term" value="C:plasma membrane"/>
    <property type="evidence" value="ECO:0007669"/>
    <property type="project" value="UniProtKB-SubCell"/>
</dbReference>
<dbReference type="SUPFAM" id="SSF103473">
    <property type="entry name" value="MFS general substrate transporter"/>
    <property type="match status" value="1"/>
</dbReference>
<feature type="transmembrane region" description="Helical" evidence="7">
    <location>
        <begin position="172"/>
        <end position="193"/>
    </location>
</feature>
<gene>
    <name evidence="9" type="ORF">GTU67_12445</name>
</gene>
<feature type="transmembrane region" description="Helical" evidence="7">
    <location>
        <begin position="205"/>
        <end position="224"/>
    </location>
</feature>
<feature type="transmembrane region" description="Helical" evidence="7">
    <location>
        <begin position="304"/>
        <end position="327"/>
    </location>
</feature>
<keyword evidence="5 7" id="KW-1133">Transmembrane helix</keyword>
<feature type="transmembrane region" description="Helical" evidence="7">
    <location>
        <begin position="111"/>
        <end position="132"/>
    </location>
</feature>
<dbReference type="EMBL" id="JACJUU010000011">
    <property type="protein sequence ID" value="MBC2770718.1"/>
    <property type="molecule type" value="Genomic_DNA"/>
</dbReference>
<evidence type="ECO:0000256" key="4">
    <source>
        <dbReference type="ARBA" id="ARBA00022692"/>
    </source>
</evidence>
<feature type="transmembrane region" description="Helical" evidence="7">
    <location>
        <begin position="144"/>
        <end position="166"/>
    </location>
</feature>
<feature type="transmembrane region" description="Helical" evidence="7">
    <location>
        <begin position="363"/>
        <end position="389"/>
    </location>
</feature>
<dbReference type="InterPro" id="IPR020846">
    <property type="entry name" value="MFS_dom"/>
</dbReference>
<evidence type="ECO:0000313" key="9">
    <source>
        <dbReference type="EMBL" id="MBC2770718.1"/>
    </source>
</evidence>
<feature type="transmembrane region" description="Helical" evidence="7">
    <location>
        <begin position="236"/>
        <end position="253"/>
    </location>
</feature>
<evidence type="ECO:0000256" key="2">
    <source>
        <dbReference type="ARBA" id="ARBA00022448"/>
    </source>
</evidence>
<keyword evidence="3" id="KW-1003">Cell membrane</keyword>
<dbReference type="Gene3D" id="1.20.1720.10">
    <property type="entry name" value="Multidrug resistance protein D"/>
    <property type="match status" value="1"/>
</dbReference>
<feature type="transmembrane region" description="Helical" evidence="7">
    <location>
        <begin position="20"/>
        <end position="46"/>
    </location>
</feature>
<evidence type="ECO:0000259" key="8">
    <source>
        <dbReference type="PROSITE" id="PS50850"/>
    </source>
</evidence>
<dbReference type="PANTHER" id="PTHR42718:SF46">
    <property type="entry name" value="BLR6921 PROTEIN"/>
    <property type="match status" value="1"/>
</dbReference>
<feature type="domain" description="Major facilitator superfamily (MFS) profile" evidence="8">
    <location>
        <begin position="20"/>
        <end position="466"/>
    </location>
</feature>
<evidence type="ECO:0000256" key="6">
    <source>
        <dbReference type="ARBA" id="ARBA00023136"/>
    </source>
</evidence>